<dbReference type="Proteomes" id="UP000236262">
    <property type="component" value="Unassembled WGS sequence"/>
</dbReference>
<accession>A0A3G6RES9</accession>
<evidence type="ECO:0000313" key="2">
    <source>
        <dbReference type="EMBL" id="AZA82873.1"/>
    </source>
</evidence>
<dbReference type="RefSeq" id="WP_103293038.1">
    <property type="nucleotide sequence ID" value="NZ_CP033924.1"/>
</dbReference>
<sequence>MKLSILLLAIVGNAYLSAQVGINTQTPDKSAVLDINSSNKGVIFPKIALTSSTDATTILSPATGLLIYNTGSGGLSPAGYYYNTGTPAAPVWGNFQAVTNTSGSQVQKIIYTGTTGDPSKTVTIGDLIFRFSAGAPNTTIPQVALNQSKNKNLNVGVNQQYASNGYEYANNALGFTTANYSTFQNIPSVGAGIANNELNICHIIDAAENKYYRVTFYISNNNTFLIIAELF</sequence>
<proteinExistence type="predicted"/>
<evidence type="ECO:0000313" key="4">
    <source>
        <dbReference type="Proteomes" id="UP000236262"/>
    </source>
</evidence>
<dbReference type="EMBL" id="PPEH01000007">
    <property type="protein sequence ID" value="PNW12459.1"/>
    <property type="molecule type" value="Genomic_DNA"/>
</dbReference>
<feature type="chain" id="PRO_5044593642" evidence="1">
    <location>
        <begin position="19"/>
        <end position="231"/>
    </location>
</feature>
<reference evidence="2 5" key="2">
    <citation type="submission" date="2018-11" db="EMBL/GenBank/DDBJ databases">
        <title>Proposal to divide the Flavobacteriaceae and reorganize its genera based on Amino Acid Identity values calculated from whole genome sequences.</title>
        <authorList>
            <person name="Nicholson A.C."/>
            <person name="Gulvik C.A."/>
            <person name="Whitney A.M."/>
            <person name="Humrighouse B.W."/>
            <person name="Bell M."/>
            <person name="Holmes B."/>
            <person name="Steigerwalt A.G."/>
            <person name="Villarma A."/>
            <person name="Sheth M."/>
            <person name="Batra D."/>
            <person name="Pryor J."/>
            <person name="Bernardet J.-F."/>
            <person name="Hugo C."/>
            <person name="Kampfer P."/>
            <person name="Newman J."/>
            <person name="McQuiston J.R."/>
        </authorList>
    </citation>
    <scope>NUCLEOTIDE SEQUENCE [LARGE SCALE GENOMIC DNA]</scope>
    <source>
        <strain evidence="2 5">KC_1864</strain>
    </source>
</reference>
<keyword evidence="5" id="KW-1185">Reference proteome</keyword>
<dbReference type="OrthoDB" id="9808953at2"/>
<dbReference type="Proteomes" id="UP000279972">
    <property type="component" value="Chromosome"/>
</dbReference>
<gene>
    <name evidence="3" type="ORF">C1637_17995</name>
    <name evidence="2" type="ORF">EG342_13755</name>
</gene>
<protein>
    <submittedName>
        <fullName evidence="3">Uncharacterized protein</fullName>
    </submittedName>
</protein>
<feature type="signal peptide" evidence="1">
    <location>
        <begin position="1"/>
        <end position="18"/>
    </location>
</feature>
<dbReference type="EMBL" id="CP033924">
    <property type="protein sequence ID" value="AZA82873.1"/>
    <property type="molecule type" value="Genomic_DNA"/>
</dbReference>
<name>A0A3G6RES9_CHRLC</name>
<keyword evidence="1" id="KW-0732">Signal</keyword>
<evidence type="ECO:0000256" key="1">
    <source>
        <dbReference type="SAM" id="SignalP"/>
    </source>
</evidence>
<reference evidence="3 4" key="1">
    <citation type="submission" date="2018-01" db="EMBL/GenBank/DDBJ databases">
        <title>Draft genome sequences of Chryseobacterium lactis NCTC11390, Chryseobacterium oncorhynchi 701B-08, and Chryseobacterium viscerum 687B-08.</title>
        <authorList>
            <person name="Jeong J.-J."/>
            <person name="Lee Y.J."/>
            <person name="Park B."/>
            <person name="Choi I.-G."/>
            <person name="Kim K.D."/>
        </authorList>
    </citation>
    <scope>NUCLEOTIDE SEQUENCE [LARGE SCALE GENOMIC DNA]</scope>
    <source>
        <strain evidence="3 4">NCTC11390</strain>
    </source>
</reference>
<evidence type="ECO:0000313" key="5">
    <source>
        <dbReference type="Proteomes" id="UP000279972"/>
    </source>
</evidence>
<dbReference type="KEGG" id="clac:EG342_13755"/>
<evidence type="ECO:0000313" key="3">
    <source>
        <dbReference type="EMBL" id="PNW12459.1"/>
    </source>
</evidence>
<dbReference type="AlphaFoldDB" id="A0A3G6RES9"/>
<organism evidence="3 4">
    <name type="scientific">Chryseobacterium lactis</name>
    <dbReference type="NCBI Taxonomy" id="1241981"/>
    <lineage>
        <taxon>Bacteria</taxon>
        <taxon>Pseudomonadati</taxon>
        <taxon>Bacteroidota</taxon>
        <taxon>Flavobacteriia</taxon>
        <taxon>Flavobacteriales</taxon>
        <taxon>Weeksellaceae</taxon>
        <taxon>Chryseobacterium group</taxon>
        <taxon>Chryseobacterium</taxon>
    </lineage>
</organism>